<dbReference type="CDD" id="cd17325">
    <property type="entry name" value="MFS_MdtG_SLC18_like"/>
    <property type="match status" value="1"/>
</dbReference>
<organism evidence="8 9">
    <name type="scientific">Brevibacillus brevis</name>
    <name type="common">Bacillus brevis</name>
    <dbReference type="NCBI Taxonomy" id="1393"/>
    <lineage>
        <taxon>Bacteria</taxon>
        <taxon>Bacillati</taxon>
        <taxon>Bacillota</taxon>
        <taxon>Bacilli</taxon>
        <taxon>Bacillales</taxon>
        <taxon>Paenibacillaceae</taxon>
        <taxon>Brevibacillus</taxon>
    </lineage>
</organism>
<accession>A0ABY9TDS2</accession>
<evidence type="ECO:0000313" key="9">
    <source>
        <dbReference type="Proteomes" id="UP001256827"/>
    </source>
</evidence>
<feature type="transmembrane region" description="Helical" evidence="6">
    <location>
        <begin position="337"/>
        <end position="369"/>
    </location>
</feature>
<dbReference type="InterPro" id="IPR052528">
    <property type="entry name" value="Sugar_transport-like"/>
</dbReference>
<evidence type="ECO:0000256" key="4">
    <source>
        <dbReference type="ARBA" id="ARBA00022989"/>
    </source>
</evidence>
<dbReference type="InterPro" id="IPR036259">
    <property type="entry name" value="MFS_trans_sf"/>
</dbReference>
<evidence type="ECO:0000256" key="6">
    <source>
        <dbReference type="SAM" id="Phobius"/>
    </source>
</evidence>
<dbReference type="EMBL" id="CP134050">
    <property type="protein sequence ID" value="WNC17466.1"/>
    <property type="molecule type" value="Genomic_DNA"/>
</dbReference>
<dbReference type="PANTHER" id="PTHR23526">
    <property type="entry name" value="INTEGRAL MEMBRANE TRANSPORT PROTEIN-RELATED"/>
    <property type="match status" value="1"/>
</dbReference>
<sequence length="385" mass="41222">MILRNVLCITFGFQIMIFASRPIMTLFASHLGAGTFQVGILAATFAFFPLLFAIHAGKIADYFGDRIPLFLSNIGCAVGLALPFLFPNLWSLFLSQAIVGVSHVFINVCLQNVLGKAATKENRDHYFSVFSTVVALASFIGPVIGGYMSEHISYGSVFLVSVAISVIPIGFSLLLPKLAVQKKEAAKEAGHSFTLLKIPLLRKALATSALVLYSRDIFVAYFPLYGSHLGISDSMIGWIVAIQGLAMVPVRLFLAQLAEKAGRDKVLLFSIITAGFSFMLFPFVENAWILLVLSAVMGVGLGCGQPLSLTTTYNASPKARTGEVLGLRLASNRLSQLIAPLFFGVVGSFGGLVAVFYVSGAFLLGGAFLTKEKARKADEPISSGS</sequence>
<dbReference type="InterPro" id="IPR011701">
    <property type="entry name" value="MFS"/>
</dbReference>
<evidence type="ECO:0000256" key="1">
    <source>
        <dbReference type="ARBA" id="ARBA00004651"/>
    </source>
</evidence>
<feature type="domain" description="Major facilitator superfamily (MFS) profile" evidence="7">
    <location>
        <begin position="1"/>
        <end position="378"/>
    </location>
</feature>
<evidence type="ECO:0000259" key="7">
    <source>
        <dbReference type="PROSITE" id="PS50850"/>
    </source>
</evidence>
<dbReference type="PRINTS" id="PR01035">
    <property type="entry name" value="TCRTETA"/>
</dbReference>
<feature type="transmembrane region" description="Helical" evidence="6">
    <location>
        <begin position="236"/>
        <end position="254"/>
    </location>
</feature>
<feature type="transmembrane region" description="Helical" evidence="6">
    <location>
        <begin position="34"/>
        <end position="55"/>
    </location>
</feature>
<feature type="transmembrane region" description="Helical" evidence="6">
    <location>
        <begin position="92"/>
        <end position="114"/>
    </location>
</feature>
<keyword evidence="4 6" id="KW-1133">Transmembrane helix</keyword>
<dbReference type="PROSITE" id="PS50850">
    <property type="entry name" value="MFS"/>
    <property type="match status" value="1"/>
</dbReference>
<evidence type="ECO:0000313" key="8">
    <source>
        <dbReference type="EMBL" id="WNC17466.1"/>
    </source>
</evidence>
<keyword evidence="2" id="KW-0813">Transport</keyword>
<evidence type="ECO:0000256" key="3">
    <source>
        <dbReference type="ARBA" id="ARBA00022692"/>
    </source>
</evidence>
<dbReference type="Pfam" id="PF07690">
    <property type="entry name" value="MFS_1"/>
    <property type="match status" value="1"/>
</dbReference>
<dbReference type="SUPFAM" id="SSF103473">
    <property type="entry name" value="MFS general substrate transporter"/>
    <property type="match status" value="1"/>
</dbReference>
<evidence type="ECO:0000256" key="5">
    <source>
        <dbReference type="ARBA" id="ARBA00023136"/>
    </source>
</evidence>
<feature type="transmembrane region" description="Helical" evidence="6">
    <location>
        <begin position="67"/>
        <end position="86"/>
    </location>
</feature>
<feature type="transmembrane region" description="Helical" evidence="6">
    <location>
        <begin position="154"/>
        <end position="175"/>
    </location>
</feature>
<gene>
    <name evidence="8" type="ORF">RGB73_14515</name>
</gene>
<dbReference type="Gene3D" id="1.20.1250.20">
    <property type="entry name" value="MFS general substrate transporter like domains"/>
    <property type="match status" value="2"/>
</dbReference>
<name>A0ABY9TDS2_BREBE</name>
<evidence type="ECO:0000256" key="2">
    <source>
        <dbReference type="ARBA" id="ARBA00022448"/>
    </source>
</evidence>
<dbReference type="Proteomes" id="UP001256827">
    <property type="component" value="Chromosome"/>
</dbReference>
<proteinExistence type="predicted"/>
<feature type="transmembrane region" description="Helical" evidence="6">
    <location>
        <begin position="7"/>
        <end position="28"/>
    </location>
</feature>
<protein>
    <submittedName>
        <fullName evidence="8">MFS transporter</fullName>
    </submittedName>
</protein>
<keyword evidence="9" id="KW-1185">Reference proteome</keyword>
<feature type="transmembrane region" description="Helical" evidence="6">
    <location>
        <begin position="126"/>
        <end position="148"/>
    </location>
</feature>
<dbReference type="InterPro" id="IPR020846">
    <property type="entry name" value="MFS_dom"/>
</dbReference>
<feature type="transmembrane region" description="Helical" evidence="6">
    <location>
        <begin position="266"/>
        <end position="284"/>
    </location>
</feature>
<feature type="transmembrane region" description="Helical" evidence="6">
    <location>
        <begin position="204"/>
        <end position="224"/>
    </location>
</feature>
<dbReference type="PANTHER" id="PTHR23526:SF4">
    <property type="entry name" value="INTEGRAL MEMBRANE TRANSPORT PROTEIN"/>
    <property type="match status" value="1"/>
</dbReference>
<keyword evidence="3 6" id="KW-0812">Transmembrane</keyword>
<reference evidence="8 9" key="1">
    <citation type="submission" date="2023-09" db="EMBL/GenBank/DDBJ databases">
        <title>Complete Genome and Methylome dissection of Bacillus brevis NEB573 original source of BbsI restriction endonuclease.</title>
        <authorList>
            <person name="Fomenkov A."/>
            <person name="Roberts R.D."/>
        </authorList>
    </citation>
    <scope>NUCLEOTIDE SEQUENCE [LARGE SCALE GENOMIC DNA]</scope>
    <source>
        <strain evidence="8 9">NEB573</strain>
    </source>
</reference>
<dbReference type="RefSeq" id="WP_310773546.1">
    <property type="nucleotide sequence ID" value="NZ_CP134050.1"/>
</dbReference>
<keyword evidence="5 6" id="KW-0472">Membrane</keyword>
<comment type="subcellular location">
    <subcellularLocation>
        <location evidence="1">Cell membrane</location>
        <topology evidence="1">Multi-pass membrane protein</topology>
    </subcellularLocation>
</comment>
<dbReference type="InterPro" id="IPR001958">
    <property type="entry name" value="Tet-R_TetA/multi-R_MdtG-like"/>
</dbReference>